<keyword evidence="10" id="KW-1185">Reference proteome</keyword>
<dbReference type="GO" id="GO:0022857">
    <property type="term" value="F:transmembrane transporter activity"/>
    <property type="evidence" value="ECO:0007669"/>
    <property type="project" value="TreeGrafter"/>
</dbReference>
<evidence type="ECO:0000256" key="2">
    <source>
        <dbReference type="ARBA" id="ARBA00022475"/>
    </source>
</evidence>
<sequence>MWRLFKEVFKSLSKNKVMVIGLSILVFLTAAIFTLLTSVRNSMSRSFNNYKEVSRLHDISVDLNINANGSAYNNGYYVNGESSYDLSKKPFSQQTYTPIEYKINYDASFNNEGFKKWRKQLNQINNNELDSLIKKYQDNNNHNELSGQNITSEYVNISLIKNSDLNKLGNKYYFKKDDIVSLYVLNTNNENVKWDLTNIEDPYVKFNQNTYKIALYEKDKNNNFVRAHQQNNLDLNTSLTFDKNYLIGDLLRLTSDNNREIVSQISPIFVNVVTKEATLDYSKGINWINEQQGYRINVDQIAKYFDFKKDPNDDLNYILDSNKNLNEFVNINNNQKLNEQLTLKKVFNSSLFIDENKTISQDLNYTFKEQKYNIPQEWINSIRINTSFLRLNYYTSFVDKIIYTTTEKETDENGKEKIVSRDISAKDLWSGSYKTYMLDLLADKEKNKNLLNNLEIFSYWYKKQVETGYKYENINGKWTLSKTPFYTKESESQINPNFNFLDTNIVKLYTYDNRKLPIDDNSRNIYKIDLNQALTIKEIEKKNNPSLNQEILNNDTEFYNSISDQSIRDKRFKIIQDNALRLTKENIINKVTNLVGKENIGLRKTITVDSVSDSGEKNVFHFIDAGDRENKVDGVELNVGKLYNEQFSPSKLLTLTNKSDLFNNYQIPPNIASLIIQNNLTNQFNDPDYVQPIIQYLNIEYTNPLTKNKSFLTNQKVVWLNSYVKDQKTIKNANQIPNYLDTNLGVYGNFDSINLVKKYKKEDGSYGYKTYYLNGQENGLNYSLLTAFMEKNNLTIATSFIKTNGDGWVKYDDNEAYIPFKFWSIRDDLNQLVIKSNSVEPLIKEGEKIIIDLDIVKKGFVQTDLLYRLFPLIQKALDDVNFTSVLTTAKINNSTVFKFLSQLIYYASHDSYGNLLNLIFNNFIDKIKNEVIKQGDDEKQKAYLIEQINNLFITFDKLNGVEKDNLLLVTKFVNLFKKPTDLFDLIKNIASVIDTKTFSSLWKEWYDNSTNISDTYKPQLTVATLINMFIKSIDPNGMQQILTNLIDKINFKLLLSTEKDSLISLIFRDKNILNILYSIIPKIDANKDGNFTNVSEGLKSFIKAFDFNYFKSNFSSTIQTNNIDYVVNNNSLTNSVIKHYKIDELSVNKLIRLIIKSQFHTTGSSKGFKENVIRTFNLSSATTRLNYDNSSIWLPAQDENKLSFIDLLNAISNSSKNNSLNTNSENSDIPSQIWLLNSLDVIKNSLATIKNDKFEINKITDSNLKNFINNNIKPKEKTITKNEVINFIDSTKDFIKQTIGGINKVSEQSQKTGADLLADLDQFYGGNSIRILLKTLFNNLIPLNNKDDYFYGQNAFSIFIPYINMYQVSDANKEESDKFVNDFLNLAVDNEILKIASEVNNNINVPFSSTTNYTVNKFISDPTSVTLFNVDNQGKFINSKIEKLATNNPKFRNYLLKHRLELIIQLGYIAQSNKFANNFTDDATKSAYYIAISSFVKNYLMSNSFFNIRNNAIGILSYIDKNYLPLEIIGISSSLLNPVLRSLFPEVAISYIAVETNSNNSSLVNGNLAYFVSDKINNLELLGMNNSSSSELLEQYLNYNNSTNFVVNEITGNADNDEEIKIDGLWFKTIKSFNAPSSFGINLIDLQYDALSSVLGEQDLKVAPMQLPRFYLAKVNFAYLSANKKKIYDGEIPTDKPFLKTETDNFINRFDDSYIINVNGIKYIIVGEETTVDYMYPVIDENNLQVDTKHQALVYVNNNGFNRIKDAYAGNIIKENLLVKAPENVNVDQLKSQIIKIVDSSIVNTNNLQRVFKNNETDIINPERALRITTITNIIKVILVATIALVLLFSFLVIVSIIFIIKRYINSKNKVLGILIAQGYTPNQIASSLFVFAFITALIGGILGYIVGNRLQFEVLDTFSGYWTLPKNTLIFNPIAAIFTFITPCFIICLIIYLITITTLRIKPLDLINDNNSIPKHKLFAIYTNKIRKYNVKTRFSFILSYIGIWKLISFAISIILVTTASLFGVTNRGVFNDTINLTYQNRNYKYKMNLQTPTAEAGLIKGYDNSNLKDLIYTPIGTAAEIQTTLYNFVAPGISPVINNKNSNGNPGVLDPHVTSQFSLDLVIASGYSLNPWDLAYQSMPDSQRTKIDSIRDQIGNELEQSQNNRIIDNKTYIFTNSPDNKNMIIYANKDNLNDVKNYFAYYKAFAEKTGHFVYKKWNGDSYETIRVTTDLRNEYRDFIVNGYDYIQKQIDLETNNPSLINDQKYINDYFISFSGVVFNKKTDEKYTYIDTDKGKIDGYRKDSKFISLKDLKGNDLLKELYDYKVENDIYPLVINDVARKKHKWSIGEVVTFKINNEVHRYLDKITNYKRNLEVKFKIIGINSTYINEELITTQEIANKLTGLSSIVPKELKNTDFIPFNGILSNQDNPVQITGSASLYSPSNYWPIITSFEANESNAKDIYNQLFNVENGLFIHNLVNNGFSLNDAQKQLAIFLDSSMNLANANAEKAYNNGLESPRELINKFANIYNNSLYTLLSSSLDAKDIEVSFVSKIGTTVNNVTIGIIWVTIIISLTILIIISTIIITENKRNIAIWAILGYKESEKLKMFFSIFIPFIVLAIIISIPTTLLLIYLFNIFMLQAGSIVLMISLSFPQIISVVLAVFAIFICTALLTWYSIGKIKPIQLLKD</sequence>
<organism evidence="9 10">
    <name type="scientific">Mycoplasmopsis meleagridis ATCC 25294</name>
    <dbReference type="NCBI Taxonomy" id="1264554"/>
    <lineage>
        <taxon>Bacteria</taxon>
        <taxon>Bacillati</taxon>
        <taxon>Mycoplasmatota</taxon>
        <taxon>Mycoplasmoidales</taxon>
        <taxon>Metamycoplasmataceae</taxon>
        <taxon>Mycoplasmopsis</taxon>
    </lineage>
</organism>
<feature type="transmembrane region" description="Helical" evidence="7">
    <location>
        <begin position="2565"/>
        <end position="2586"/>
    </location>
</feature>
<dbReference type="PANTHER" id="PTHR30572:SF4">
    <property type="entry name" value="ABC TRANSPORTER PERMEASE YTRF"/>
    <property type="match status" value="1"/>
</dbReference>
<dbReference type="InterPro" id="IPR050250">
    <property type="entry name" value="Macrolide_Exporter_MacB"/>
</dbReference>
<dbReference type="RefSeq" id="WP_046096810.1">
    <property type="nucleotide sequence ID" value="NZ_JZXN01000014.1"/>
</dbReference>
<evidence type="ECO:0000313" key="9">
    <source>
        <dbReference type="EMBL" id="KKB26919.1"/>
    </source>
</evidence>
<name>A0A0F5H0W0_9BACT</name>
<feature type="transmembrane region" description="Helical" evidence="7">
    <location>
        <begin position="2632"/>
        <end position="2650"/>
    </location>
</feature>
<feature type="transmembrane region" description="Helical" evidence="7">
    <location>
        <begin position="1931"/>
        <end position="1955"/>
    </location>
</feature>
<keyword evidence="3 7" id="KW-0812">Transmembrane</keyword>
<dbReference type="GO" id="GO:0005886">
    <property type="term" value="C:plasma membrane"/>
    <property type="evidence" value="ECO:0007669"/>
    <property type="project" value="UniProtKB-SubCell"/>
</dbReference>
<reference evidence="9 10" key="1">
    <citation type="submission" date="2015-03" db="EMBL/GenBank/DDBJ databases">
        <title>Genome sequence of Mycoplasma meleagridis strain ATCC 25294.</title>
        <authorList>
            <person name="Yacoub E."/>
            <person name="Blanchard A."/>
            <person name="Sirand-Pugnet P."/>
            <person name="Mardassi B.B.A."/>
        </authorList>
    </citation>
    <scope>NUCLEOTIDE SEQUENCE [LARGE SCALE GENOMIC DNA]</scope>
    <source>
        <strain evidence="9 10">ATCC 25294</strain>
    </source>
</reference>
<feature type="transmembrane region" description="Helical" evidence="7">
    <location>
        <begin position="2657"/>
        <end position="2679"/>
    </location>
</feature>
<protein>
    <submittedName>
        <fullName evidence="9">ABC transporter permease protein</fullName>
    </submittedName>
</protein>
<proteinExistence type="inferred from homology"/>
<dbReference type="PATRIC" id="fig|1264554.4.peg.325"/>
<evidence type="ECO:0000256" key="3">
    <source>
        <dbReference type="ARBA" id="ARBA00022692"/>
    </source>
</evidence>
<dbReference type="InterPro" id="IPR003838">
    <property type="entry name" value="ABC3_permease_C"/>
</dbReference>
<feature type="transmembrane region" description="Helical" evidence="7">
    <location>
        <begin position="1889"/>
        <end position="1911"/>
    </location>
</feature>
<feature type="domain" description="ABC3 transporter permease C-terminal" evidence="8">
    <location>
        <begin position="1844"/>
        <end position="1961"/>
    </location>
</feature>
<comment type="caution">
    <text evidence="9">The sequence shown here is derived from an EMBL/GenBank/DDBJ whole genome shotgun (WGS) entry which is preliminary data.</text>
</comment>
<dbReference type="EMBL" id="JZXN01000014">
    <property type="protein sequence ID" value="KKB26919.1"/>
    <property type="molecule type" value="Genomic_DNA"/>
</dbReference>
<accession>A0A0F5H0W0</accession>
<evidence type="ECO:0000256" key="5">
    <source>
        <dbReference type="ARBA" id="ARBA00023136"/>
    </source>
</evidence>
<keyword evidence="4 7" id="KW-1133">Transmembrane helix</keyword>
<comment type="similarity">
    <text evidence="6">Belongs to the ABC-4 integral membrane protein family.</text>
</comment>
<feature type="transmembrane region" description="Helical" evidence="7">
    <location>
        <begin position="1837"/>
        <end position="1861"/>
    </location>
</feature>
<dbReference type="OrthoDB" id="403889at2"/>
<keyword evidence="5 7" id="KW-0472">Membrane</keyword>
<dbReference type="Pfam" id="PF02687">
    <property type="entry name" value="FtsX"/>
    <property type="match status" value="2"/>
</dbReference>
<dbReference type="STRING" id="29561.MM26B8_01310"/>
<gene>
    <name evidence="9" type="ORF">MMELEA_03680</name>
</gene>
<evidence type="ECO:0000256" key="7">
    <source>
        <dbReference type="SAM" id="Phobius"/>
    </source>
</evidence>
<evidence type="ECO:0000256" key="6">
    <source>
        <dbReference type="ARBA" id="ARBA00038076"/>
    </source>
</evidence>
<evidence type="ECO:0000256" key="4">
    <source>
        <dbReference type="ARBA" id="ARBA00022989"/>
    </source>
</evidence>
<feature type="transmembrane region" description="Helical" evidence="7">
    <location>
        <begin position="1996"/>
        <end position="2024"/>
    </location>
</feature>
<feature type="transmembrane region" description="Helical" evidence="7">
    <location>
        <begin position="2607"/>
        <end position="2626"/>
    </location>
</feature>
<comment type="subcellular location">
    <subcellularLocation>
        <location evidence="1">Cell membrane</location>
        <topology evidence="1">Multi-pass membrane protein</topology>
    </subcellularLocation>
</comment>
<evidence type="ECO:0000259" key="8">
    <source>
        <dbReference type="Pfam" id="PF02687"/>
    </source>
</evidence>
<feature type="domain" description="ABC3 transporter permease C-terminal" evidence="8">
    <location>
        <begin position="2566"/>
        <end position="2684"/>
    </location>
</feature>
<dbReference type="Proteomes" id="UP000033750">
    <property type="component" value="Unassembled WGS sequence"/>
</dbReference>
<dbReference type="PANTHER" id="PTHR30572">
    <property type="entry name" value="MEMBRANE COMPONENT OF TRANSPORTER-RELATED"/>
    <property type="match status" value="1"/>
</dbReference>
<evidence type="ECO:0000313" key="10">
    <source>
        <dbReference type="Proteomes" id="UP000033750"/>
    </source>
</evidence>
<feature type="transmembrane region" description="Helical" evidence="7">
    <location>
        <begin position="20"/>
        <end position="39"/>
    </location>
</feature>
<evidence type="ECO:0000256" key="1">
    <source>
        <dbReference type="ARBA" id="ARBA00004651"/>
    </source>
</evidence>
<keyword evidence="2" id="KW-1003">Cell membrane</keyword>